<dbReference type="InterPro" id="IPR036515">
    <property type="entry name" value="Transposase_17_sf"/>
</dbReference>
<dbReference type="PROSITE" id="PS00175">
    <property type="entry name" value="PG_MUTASE"/>
    <property type="match status" value="1"/>
</dbReference>
<accession>A0ABV3H853</accession>
<proteinExistence type="predicted"/>
<evidence type="ECO:0000313" key="4">
    <source>
        <dbReference type="Proteomes" id="UP001552427"/>
    </source>
</evidence>
<evidence type="ECO:0000256" key="1">
    <source>
        <dbReference type="SAM" id="MobiDB-lite"/>
    </source>
</evidence>
<dbReference type="Proteomes" id="UP001552427">
    <property type="component" value="Unassembled WGS sequence"/>
</dbReference>
<dbReference type="Pfam" id="PF01797">
    <property type="entry name" value="Y1_Tnp"/>
    <property type="match status" value="1"/>
</dbReference>
<feature type="domain" description="Transposase IS200-like" evidence="2">
    <location>
        <begin position="1"/>
        <end position="35"/>
    </location>
</feature>
<gene>
    <name evidence="3" type="ORF">AB0K40_24630</name>
</gene>
<comment type="caution">
    <text evidence="3">The sequence shown here is derived from an EMBL/GenBank/DDBJ whole genome shotgun (WGS) entry which is preliminary data.</text>
</comment>
<evidence type="ECO:0000259" key="2">
    <source>
        <dbReference type="Pfam" id="PF01797"/>
    </source>
</evidence>
<name>A0ABV3H853_9ACTN</name>
<reference evidence="3 4" key="1">
    <citation type="submission" date="2024-06" db="EMBL/GenBank/DDBJ databases">
        <title>The Natural Products Discovery Center: Release of the First 8490 Sequenced Strains for Exploring Actinobacteria Biosynthetic Diversity.</title>
        <authorList>
            <person name="Kalkreuter E."/>
            <person name="Kautsar S.A."/>
            <person name="Yang D."/>
            <person name="Bader C.D."/>
            <person name="Teijaro C.N."/>
            <person name="Fluegel L."/>
            <person name="Davis C.M."/>
            <person name="Simpson J.R."/>
            <person name="Lauterbach L."/>
            <person name="Steele A.D."/>
            <person name="Gui C."/>
            <person name="Meng S."/>
            <person name="Li G."/>
            <person name="Viehrig K."/>
            <person name="Ye F."/>
            <person name="Su P."/>
            <person name="Kiefer A.F."/>
            <person name="Nichols A."/>
            <person name="Cepeda A.J."/>
            <person name="Yan W."/>
            <person name="Fan B."/>
            <person name="Jiang Y."/>
            <person name="Adhikari A."/>
            <person name="Zheng C.-J."/>
            <person name="Schuster L."/>
            <person name="Cowan T.M."/>
            <person name="Smanski M.J."/>
            <person name="Chevrette M.G."/>
            <person name="De Carvalho L.P.S."/>
            <person name="Shen B."/>
        </authorList>
    </citation>
    <scope>NUCLEOTIDE SEQUENCE [LARGE SCALE GENOMIC DNA]</scope>
    <source>
        <strain evidence="3 4">NPDC049574</strain>
    </source>
</reference>
<dbReference type="Gene3D" id="3.30.70.1290">
    <property type="entry name" value="Transposase IS200-like"/>
    <property type="match status" value="1"/>
</dbReference>
<dbReference type="RefSeq" id="WP_364453913.1">
    <property type="nucleotide sequence ID" value="NZ_JBFARM010000007.1"/>
</dbReference>
<feature type="region of interest" description="Disordered" evidence="1">
    <location>
        <begin position="40"/>
        <end position="69"/>
    </location>
</feature>
<dbReference type="InterPro" id="IPR001345">
    <property type="entry name" value="PG/BPGM_mutase_AS"/>
</dbReference>
<sequence length="69" mass="8035">MHVHLVFVTKYRRNVFNEEMLRHGEEIMNEGCDSYIEQQRRPTWPASGSAPRAPEIHGDGVNMSHTRID</sequence>
<dbReference type="InterPro" id="IPR002686">
    <property type="entry name" value="Transposase_17"/>
</dbReference>
<keyword evidence="4" id="KW-1185">Reference proteome</keyword>
<evidence type="ECO:0000313" key="3">
    <source>
        <dbReference type="EMBL" id="MEV4288707.1"/>
    </source>
</evidence>
<dbReference type="EMBL" id="JBFARM010000007">
    <property type="protein sequence ID" value="MEV4288707.1"/>
    <property type="molecule type" value="Genomic_DNA"/>
</dbReference>
<organism evidence="3 4">
    <name type="scientific">Nonomuraea bangladeshensis</name>
    <dbReference type="NCBI Taxonomy" id="404385"/>
    <lineage>
        <taxon>Bacteria</taxon>
        <taxon>Bacillati</taxon>
        <taxon>Actinomycetota</taxon>
        <taxon>Actinomycetes</taxon>
        <taxon>Streptosporangiales</taxon>
        <taxon>Streptosporangiaceae</taxon>
        <taxon>Nonomuraea</taxon>
    </lineage>
</organism>
<dbReference type="SUPFAM" id="SSF143422">
    <property type="entry name" value="Transposase IS200-like"/>
    <property type="match status" value="1"/>
</dbReference>
<protein>
    <submittedName>
        <fullName evidence="3">Transposase</fullName>
    </submittedName>
</protein>